<dbReference type="EMBL" id="JBHMFC010000021">
    <property type="protein sequence ID" value="MFB9056442.1"/>
    <property type="molecule type" value="Genomic_DNA"/>
</dbReference>
<dbReference type="CDD" id="cd08168">
    <property type="entry name" value="Cytochrom_C3"/>
    <property type="match status" value="1"/>
</dbReference>
<dbReference type="SUPFAM" id="SSF48695">
    <property type="entry name" value="Multiheme cytochromes"/>
    <property type="match status" value="1"/>
</dbReference>
<keyword evidence="1" id="KW-0732">Signal</keyword>
<feature type="domain" description="Doubled CXXCH motif" evidence="3">
    <location>
        <begin position="327"/>
        <end position="354"/>
    </location>
</feature>
<keyword evidence="2" id="KW-0802">TPR repeat</keyword>
<evidence type="ECO:0000313" key="5">
    <source>
        <dbReference type="EMBL" id="MFB9056442.1"/>
    </source>
</evidence>
<dbReference type="Pfam" id="PF13435">
    <property type="entry name" value="Cytochrome_C554"/>
    <property type="match status" value="2"/>
</dbReference>
<evidence type="ECO:0000256" key="2">
    <source>
        <dbReference type="PROSITE-ProRule" id="PRU00339"/>
    </source>
</evidence>
<dbReference type="SUPFAM" id="SSF48371">
    <property type="entry name" value="ARM repeat"/>
    <property type="match status" value="1"/>
</dbReference>
<evidence type="ECO:0000259" key="3">
    <source>
        <dbReference type="Pfam" id="PF09699"/>
    </source>
</evidence>
<dbReference type="Pfam" id="PF13431">
    <property type="entry name" value="TPR_17"/>
    <property type="match status" value="1"/>
</dbReference>
<keyword evidence="6" id="KW-1185">Reference proteome</keyword>
<feature type="domain" description="Cytochrome c-552/4" evidence="4">
    <location>
        <begin position="189"/>
        <end position="230"/>
    </location>
</feature>
<feature type="repeat" description="TPR" evidence="2">
    <location>
        <begin position="636"/>
        <end position="669"/>
    </location>
</feature>
<dbReference type="PROSITE" id="PS50005">
    <property type="entry name" value="TPR"/>
    <property type="match status" value="2"/>
</dbReference>
<dbReference type="Proteomes" id="UP001589585">
    <property type="component" value="Unassembled WGS sequence"/>
</dbReference>
<dbReference type="InterPro" id="IPR011989">
    <property type="entry name" value="ARM-like"/>
</dbReference>
<dbReference type="SMART" id="SM00028">
    <property type="entry name" value="TPR"/>
    <property type="match status" value="4"/>
</dbReference>
<feature type="repeat" description="TPR" evidence="2">
    <location>
        <begin position="602"/>
        <end position="635"/>
    </location>
</feature>
<dbReference type="InterPro" id="IPR051829">
    <property type="entry name" value="Multiheme_Cytochr_ET"/>
</dbReference>
<dbReference type="InterPro" id="IPR023155">
    <property type="entry name" value="Cyt_c-552/4"/>
</dbReference>
<dbReference type="InterPro" id="IPR019734">
    <property type="entry name" value="TPR_rpt"/>
</dbReference>
<dbReference type="PANTHER" id="PTHR35038:SF8">
    <property type="entry name" value="C-TYPE POLYHEME CYTOCHROME OMCC"/>
    <property type="match status" value="1"/>
</dbReference>
<evidence type="ECO:0000259" key="4">
    <source>
        <dbReference type="Pfam" id="PF13435"/>
    </source>
</evidence>
<sequence>MRFFLIISFKNLFIKKSPSLLKKSTYFIFLVFLTFACKEDKYQAKKETAYNKVHATFVGKEACIDCHKTEYDSWKGSHHDLAMALADSTSILADFNNSTFEHMGVKSTFFKKDGDFYVNTADKNGDYQDYKIIYTFGIAPLQQYIVKFPDGAYQCLITAWDTEKNKWFHLQPHLDLAHDEWINWTGGAMRWNTACADCHSTNLVKNYDSKTSTFNTTYSEINVSCEACHGPASEHVSFYKNPDDHAEAPKLYMGNNESSKDLVQKCARCHSRRAQLTEKFDYTGHFLDHYNPSLYTYPTYELDGQIKDEDYVYGSFVQSKMYQHGVACYDCHDVHSLKLKKTGNNLCMSCHEPKYDTPSHHFHENNTQGAQCINCHMTGKFYMGNDFRHDHSFRVPRPDQTVKYGTPNACNGCHTDKSATWASDFVNENYGTTRLDHFSNYLLAGYEGDQGAWKTLISEDHYPELARATAMSLYTENPLSPDEVNDLRRFLKDSSILVRSETIRSFEKINDPSRYNDIEPLLQDPNRMVRIAAVKYFNSIKADMSHSNAFKKAEKEYLTELDMGADFGSGQHAIAVYHEIKGETDLAIKAYRKAFEMDNLFNLSRMNLALLLYKQGEMEEAKELYLKVIEQEPDYGNSYYMLGLLYNELGDSKNALKYLGEASNKKPENIRAYYNYALKLQAEGMYKKSVEVLNKALTIFHDNENLLYVKLLGEINLKDDHSAYNTGRKLLEIAPNNANYQQIFQSLNK</sequence>
<dbReference type="Gene3D" id="1.10.1130.10">
    <property type="entry name" value="Flavocytochrome C3, Chain A"/>
    <property type="match status" value="2"/>
</dbReference>
<organism evidence="5 6">
    <name type="scientific">Mariniflexile ostreae</name>
    <dbReference type="NCBI Taxonomy" id="1520892"/>
    <lineage>
        <taxon>Bacteria</taxon>
        <taxon>Pseudomonadati</taxon>
        <taxon>Bacteroidota</taxon>
        <taxon>Flavobacteriia</taxon>
        <taxon>Flavobacteriales</taxon>
        <taxon>Flavobacteriaceae</taxon>
        <taxon>Mariniflexile</taxon>
    </lineage>
</organism>
<proteinExistence type="predicted"/>
<dbReference type="InterPro" id="IPR011990">
    <property type="entry name" value="TPR-like_helical_dom_sf"/>
</dbReference>
<name>A0ABV5FAH3_9FLAO</name>
<evidence type="ECO:0000313" key="6">
    <source>
        <dbReference type="Proteomes" id="UP001589585"/>
    </source>
</evidence>
<gene>
    <name evidence="5" type="ORF">ACFFU9_06750</name>
</gene>
<comment type="caution">
    <text evidence="5">The sequence shown here is derived from an EMBL/GenBank/DDBJ whole genome shotgun (WGS) entry which is preliminary data.</text>
</comment>
<dbReference type="InterPro" id="IPR016024">
    <property type="entry name" value="ARM-type_fold"/>
</dbReference>
<dbReference type="InterPro" id="IPR010177">
    <property type="entry name" value="Paired_CXXCH_1"/>
</dbReference>
<dbReference type="InterPro" id="IPR036280">
    <property type="entry name" value="Multihaem_cyt_sf"/>
</dbReference>
<protein>
    <submittedName>
        <fullName evidence="5">Tetratricopeptide repeat protein</fullName>
    </submittedName>
</protein>
<feature type="domain" description="Cytochrome c-552/4" evidence="4">
    <location>
        <begin position="62"/>
        <end position="88"/>
    </location>
</feature>
<dbReference type="Gene3D" id="1.25.40.10">
    <property type="entry name" value="Tetratricopeptide repeat domain"/>
    <property type="match status" value="1"/>
</dbReference>
<accession>A0ABV5FAH3</accession>
<evidence type="ECO:0000256" key="1">
    <source>
        <dbReference type="ARBA" id="ARBA00022729"/>
    </source>
</evidence>
<dbReference type="Pfam" id="PF09699">
    <property type="entry name" value="Paired_CXXCH_1"/>
    <property type="match status" value="1"/>
</dbReference>
<dbReference type="Gene3D" id="1.25.10.10">
    <property type="entry name" value="Leucine-rich Repeat Variant"/>
    <property type="match status" value="1"/>
</dbReference>
<dbReference type="Pfam" id="PF13181">
    <property type="entry name" value="TPR_8"/>
    <property type="match status" value="2"/>
</dbReference>
<dbReference type="PANTHER" id="PTHR35038">
    <property type="entry name" value="DISSIMILATORY SULFITE REDUCTASE SIRA"/>
    <property type="match status" value="1"/>
</dbReference>
<dbReference type="RefSeq" id="WP_379860638.1">
    <property type="nucleotide sequence ID" value="NZ_JBHMFC010000021.1"/>
</dbReference>
<reference evidence="5 6" key="1">
    <citation type="submission" date="2024-09" db="EMBL/GenBank/DDBJ databases">
        <authorList>
            <person name="Sun Q."/>
            <person name="Mori K."/>
        </authorList>
    </citation>
    <scope>NUCLEOTIDE SEQUENCE [LARGE SCALE GENOMIC DNA]</scope>
    <source>
        <strain evidence="5 6">CECT 8622</strain>
    </source>
</reference>
<dbReference type="SUPFAM" id="SSF48452">
    <property type="entry name" value="TPR-like"/>
    <property type="match status" value="1"/>
</dbReference>